<dbReference type="EMBL" id="JAEFBJ010000005">
    <property type="protein sequence ID" value="KAG7607820.1"/>
    <property type="molecule type" value="Genomic_DNA"/>
</dbReference>
<proteinExistence type="predicted"/>
<dbReference type="GO" id="GO:0009639">
    <property type="term" value="P:response to red or far red light"/>
    <property type="evidence" value="ECO:0007669"/>
    <property type="project" value="InterPro"/>
</dbReference>
<dbReference type="GO" id="GO:0004523">
    <property type="term" value="F:RNA-DNA hybrid ribonuclease activity"/>
    <property type="evidence" value="ECO:0007669"/>
    <property type="project" value="InterPro"/>
</dbReference>
<name>A0A8T2DBU5_ARASU</name>
<dbReference type="Pfam" id="PF13966">
    <property type="entry name" value="zf-RVT"/>
    <property type="match status" value="1"/>
</dbReference>
<dbReference type="InterPro" id="IPR002156">
    <property type="entry name" value="RNaseH_domain"/>
</dbReference>
<reference evidence="3 4" key="1">
    <citation type="submission" date="2020-12" db="EMBL/GenBank/DDBJ databases">
        <title>Concerted genomic and epigenomic changes stabilize Arabidopsis allopolyploids.</title>
        <authorList>
            <person name="Chen Z."/>
        </authorList>
    </citation>
    <scope>NUCLEOTIDE SEQUENCE [LARGE SCALE GENOMIC DNA]</scope>
    <source>
        <strain evidence="3">As9502</strain>
        <tissue evidence="3">Leaf</tissue>
    </source>
</reference>
<evidence type="ECO:0000259" key="2">
    <source>
        <dbReference type="Pfam" id="PF13966"/>
    </source>
</evidence>
<comment type="caution">
    <text evidence="3">The sequence shown here is derived from an EMBL/GenBank/DDBJ whole genome shotgun (WGS) entry which is preliminary data.</text>
</comment>
<dbReference type="GO" id="GO:0061608">
    <property type="term" value="F:nuclear import signal receptor activity"/>
    <property type="evidence" value="ECO:0007669"/>
    <property type="project" value="TreeGrafter"/>
</dbReference>
<gene>
    <name evidence="3" type="ORF">ISN44_As05g001290</name>
</gene>
<feature type="domain" description="Reverse transcriptase zinc-binding" evidence="2">
    <location>
        <begin position="132"/>
        <end position="225"/>
    </location>
</feature>
<dbReference type="CDD" id="cd06222">
    <property type="entry name" value="RNase_H_like"/>
    <property type="match status" value="1"/>
</dbReference>
<organism evidence="3 4">
    <name type="scientific">Arabidopsis suecica</name>
    <name type="common">Swedish thale-cress</name>
    <name type="synonym">Cardaminopsis suecica</name>
    <dbReference type="NCBI Taxonomy" id="45249"/>
    <lineage>
        <taxon>Eukaryota</taxon>
        <taxon>Viridiplantae</taxon>
        <taxon>Streptophyta</taxon>
        <taxon>Embryophyta</taxon>
        <taxon>Tracheophyta</taxon>
        <taxon>Spermatophyta</taxon>
        <taxon>Magnoliopsida</taxon>
        <taxon>eudicotyledons</taxon>
        <taxon>Gunneridae</taxon>
        <taxon>Pentapetalae</taxon>
        <taxon>rosids</taxon>
        <taxon>malvids</taxon>
        <taxon>Brassicales</taxon>
        <taxon>Brassicaceae</taxon>
        <taxon>Camelineae</taxon>
        <taxon>Arabidopsis</taxon>
    </lineage>
</organism>
<dbReference type="InterPro" id="IPR037766">
    <property type="entry name" value="FHY1"/>
</dbReference>
<evidence type="ECO:0000313" key="3">
    <source>
        <dbReference type="EMBL" id="KAG7607820.1"/>
    </source>
</evidence>
<evidence type="ECO:0000259" key="1">
    <source>
        <dbReference type="Pfam" id="PF13456"/>
    </source>
</evidence>
<dbReference type="Proteomes" id="UP000694251">
    <property type="component" value="Chromosome 5"/>
</dbReference>
<dbReference type="GO" id="GO:0016607">
    <property type="term" value="C:nuclear speck"/>
    <property type="evidence" value="ECO:0007669"/>
    <property type="project" value="TreeGrafter"/>
</dbReference>
<dbReference type="PANTHER" id="PTHR37723">
    <property type="entry name" value="PROTEIN FAR-RED ELONGATED HYPOCOTYL 1"/>
    <property type="match status" value="1"/>
</dbReference>
<accession>A0A8T2DBU5</accession>
<dbReference type="InterPro" id="IPR026960">
    <property type="entry name" value="RVT-Znf"/>
</dbReference>
<evidence type="ECO:0000313" key="4">
    <source>
        <dbReference type="Proteomes" id="UP000694251"/>
    </source>
</evidence>
<dbReference type="GO" id="GO:0003676">
    <property type="term" value="F:nucleic acid binding"/>
    <property type="evidence" value="ECO:0007669"/>
    <property type="project" value="InterPro"/>
</dbReference>
<dbReference type="GO" id="GO:0005737">
    <property type="term" value="C:cytoplasm"/>
    <property type="evidence" value="ECO:0007669"/>
    <property type="project" value="TreeGrafter"/>
</dbReference>
<dbReference type="AlphaFoldDB" id="A0A8T2DBU5"/>
<sequence length="604" mass="69648">MARMLKRRYFNDTNILNATPQRKASFVWKSLMQGRDLIKRGLRFIIGDGSHINTWVDPWLPVHPPRPPRAKNNQSASFLLTEWIQPSGRLWKEDIIRDMVIEEDANLILTIKLCSDTTRDILGWHYTKNGIYSVKSAYWLANQLYMDPTTQPPPGNVALKAKIWKLHTAPKIKHFLWKICSEALATGDNLRRRHINNHSICRRCCQDEETSQHLFFDCFYAQQVWRASGIPHHILTSVGASVETKLEIILSRILAKNQPQLSQLALWIMWRLWRSRNQLVFQHQNLSWQSTLKRAKDDVQEWENAQEYIQSLNHYTVREGCNNRESTHQKWEQPPMGWIKCNYDGSFNYRTQQTNSGWLIRDDNGFYKGAAQAVGGTMNNALESELQALVMAMQHTWSQGYRKVIFEDKSCSPSLDHSDINDPMIVAVESLDTSKKRKLRAEESYLLPLPKHFCSEQQASLVDSSRPSSVIDYAECSYAMENTKTSYEASSSASFTGPSLYLFKDSIYSTGSSSSGYAATSSIEQCFSKVDHKTQEDTQDFTHMEFIYHDSEFAVEDLQEVLNPVESYILSSARWSVSNQDSKEATTKPTIDQEFEQYFSTLMM</sequence>
<keyword evidence="4" id="KW-1185">Reference proteome</keyword>
<dbReference type="OrthoDB" id="1930763at2759"/>
<feature type="domain" description="RNase H type-1" evidence="1">
    <location>
        <begin position="342"/>
        <end position="407"/>
    </location>
</feature>
<dbReference type="PANTHER" id="PTHR37723:SF1">
    <property type="entry name" value="PROTEIN FAR-RED-ELONGATED HYPOCOTYL 1-LIKE"/>
    <property type="match status" value="1"/>
</dbReference>
<protein>
    <submittedName>
        <fullName evidence="3">Ribonuclease H-like superfamily</fullName>
    </submittedName>
</protein>
<dbReference type="GO" id="GO:0051457">
    <property type="term" value="P:maintenance of protein location in nucleus"/>
    <property type="evidence" value="ECO:0007669"/>
    <property type="project" value="TreeGrafter"/>
</dbReference>
<dbReference type="InterPro" id="IPR044730">
    <property type="entry name" value="RNase_H-like_dom_plant"/>
</dbReference>
<dbReference type="Pfam" id="PF13456">
    <property type="entry name" value="RVT_3"/>
    <property type="match status" value="1"/>
</dbReference>